<dbReference type="EMBL" id="JAOYFB010000040">
    <property type="protein sequence ID" value="KAK4036219.1"/>
    <property type="molecule type" value="Genomic_DNA"/>
</dbReference>
<name>A0ABR0B3E2_9CRUS</name>
<feature type="compositionally biased region" description="Basic and acidic residues" evidence="1">
    <location>
        <begin position="1"/>
        <end position="14"/>
    </location>
</feature>
<gene>
    <name evidence="2" type="ORF">OUZ56_028286</name>
</gene>
<accession>A0ABR0B3E2</accession>
<dbReference type="Proteomes" id="UP001234178">
    <property type="component" value="Unassembled WGS sequence"/>
</dbReference>
<keyword evidence="3" id="KW-1185">Reference proteome</keyword>
<organism evidence="2 3">
    <name type="scientific">Daphnia magna</name>
    <dbReference type="NCBI Taxonomy" id="35525"/>
    <lineage>
        <taxon>Eukaryota</taxon>
        <taxon>Metazoa</taxon>
        <taxon>Ecdysozoa</taxon>
        <taxon>Arthropoda</taxon>
        <taxon>Crustacea</taxon>
        <taxon>Branchiopoda</taxon>
        <taxon>Diplostraca</taxon>
        <taxon>Cladocera</taxon>
        <taxon>Anomopoda</taxon>
        <taxon>Daphniidae</taxon>
        <taxon>Daphnia</taxon>
    </lineage>
</organism>
<reference evidence="2 3" key="1">
    <citation type="journal article" date="2023" name="Nucleic Acids Res.">
        <title>The hologenome of Daphnia magna reveals possible DNA methylation and microbiome-mediated evolution of the host genome.</title>
        <authorList>
            <person name="Chaturvedi A."/>
            <person name="Li X."/>
            <person name="Dhandapani V."/>
            <person name="Marshall H."/>
            <person name="Kissane S."/>
            <person name="Cuenca-Cambronero M."/>
            <person name="Asole G."/>
            <person name="Calvet F."/>
            <person name="Ruiz-Romero M."/>
            <person name="Marangio P."/>
            <person name="Guigo R."/>
            <person name="Rago D."/>
            <person name="Mirbahai L."/>
            <person name="Eastwood N."/>
            <person name="Colbourne J.K."/>
            <person name="Zhou J."/>
            <person name="Mallon E."/>
            <person name="Orsini L."/>
        </authorList>
    </citation>
    <scope>NUCLEOTIDE SEQUENCE [LARGE SCALE GENOMIC DNA]</scope>
    <source>
        <strain evidence="2">LRV0_1</strain>
    </source>
</reference>
<sequence length="65" mass="7241">MAADLTKRTEEPHRNRSVSGGPEPIATDRPFFGSWWLGASNKQPFFKMTVGRSGMPIKTSPAYPF</sequence>
<evidence type="ECO:0000313" key="3">
    <source>
        <dbReference type="Proteomes" id="UP001234178"/>
    </source>
</evidence>
<evidence type="ECO:0000313" key="2">
    <source>
        <dbReference type="EMBL" id="KAK4036219.1"/>
    </source>
</evidence>
<comment type="caution">
    <text evidence="2">The sequence shown here is derived from an EMBL/GenBank/DDBJ whole genome shotgun (WGS) entry which is preliminary data.</text>
</comment>
<evidence type="ECO:0000256" key="1">
    <source>
        <dbReference type="SAM" id="MobiDB-lite"/>
    </source>
</evidence>
<protein>
    <submittedName>
        <fullName evidence="2">Uncharacterized protein</fullName>
    </submittedName>
</protein>
<feature type="region of interest" description="Disordered" evidence="1">
    <location>
        <begin position="1"/>
        <end position="26"/>
    </location>
</feature>
<proteinExistence type="predicted"/>